<keyword evidence="2" id="KW-0813">Transport</keyword>
<dbReference type="SMART" id="SM00382">
    <property type="entry name" value="AAA"/>
    <property type="match status" value="1"/>
</dbReference>
<evidence type="ECO:0000256" key="1">
    <source>
        <dbReference type="ARBA" id="ARBA00004141"/>
    </source>
</evidence>
<evidence type="ECO:0000256" key="2">
    <source>
        <dbReference type="ARBA" id="ARBA00022448"/>
    </source>
</evidence>
<dbReference type="PROSITE" id="PS50893">
    <property type="entry name" value="ABC_TRANSPORTER_2"/>
    <property type="match status" value="1"/>
</dbReference>
<dbReference type="Pfam" id="PF00005">
    <property type="entry name" value="ABC_tran"/>
    <property type="match status" value="1"/>
</dbReference>
<protein>
    <submittedName>
        <fullName evidence="10">ABC transporter G family protein</fullName>
    </submittedName>
</protein>
<keyword evidence="7 8" id="KW-0472">Membrane</keyword>
<dbReference type="InterPro" id="IPR003593">
    <property type="entry name" value="AAA+_ATPase"/>
</dbReference>
<evidence type="ECO:0000313" key="10">
    <source>
        <dbReference type="EMBL" id="VAW26043.1"/>
    </source>
</evidence>
<feature type="non-terminal residue" evidence="10">
    <location>
        <position position="1"/>
    </location>
</feature>
<accession>A0A3B0UCL3</accession>
<evidence type="ECO:0000256" key="7">
    <source>
        <dbReference type="ARBA" id="ARBA00023136"/>
    </source>
</evidence>
<dbReference type="EMBL" id="UOES01000057">
    <property type="protein sequence ID" value="VAW26043.1"/>
    <property type="molecule type" value="Genomic_DNA"/>
</dbReference>
<dbReference type="SUPFAM" id="SSF52540">
    <property type="entry name" value="P-loop containing nucleoside triphosphate hydrolases"/>
    <property type="match status" value="1"/>
</dbReference>
<dbReference type="PANTHER" id="PTHR48041">
    <property type="entry name" value="ABC TRANSPORTER G FAMILY MEMBER 28"/>
    <property type="match status" value="1"/>
</dbReference>
<dbReference type="InterPro" id="IPR050352">
    <property type="entry name" value="ABCG_transporters"/>
</dbReference>
<gene>
    <name evidence="10" type="ORF">MNBD_BACTEROID06-1120</name>
</gene>
<name>A0A3B0UCL3_9ZZZZ</name>
<reference evidence="10" key="1">
    <citation type="submission" date="2018-06" db="EMBL/GenBank/DDBJ databases">
        <authorList>
            <person name="Zhirakovskaya E."/>
        </authorList>
    </citation>
    <scope>NUCLEOTIDE SEQUENCE</scope>
</reference>
<evidence type="ECO:0000259" key="9">
    <source>
        <dbReference type="PROSITE" id="PS50893"/>
    </source>
</evidence>
<dbReference type="GO" id="GO:0016020">
    <property type="term" value="C:membrane"/>
    <property type="evidence" value="ECO:0007669"/>
    <property type="project" value="UniProtKB-SubCell"/>
</dbReference>
<evidence type="ECO:0000256" key="3">
    <source>
        <dbReference type="ARBA" id="ARBA00022692"/>
    </source>
</evidence>
<comment type="subcellular location">
    <subcellularLocation>
        <location evidence="1">Membrane</location>
        <topology evidence="1">Multi-pass membrane protein</topology>
    </subcellularLocation>
</comment>
<dbReference type="InterPro" id="IPR043926">
    <property type="entry name" value="ABCG_dom"/>
</dbReference>
<feature type="transmembrane region" description="Helical" evidence="8">
    <location>
        <begin position="579"/>
        <end position="598"/>
    </location>
</feature>
<dbReference type="PROSITE" id="PS00211">
    <property type="entry name" value="ABC_TRANSPORTER_1"/>
    <property type="match status" value="1"/>
</dbReference>
<organism evidence="10">
    <name type="scientific">hydrothermal vent metagenome</name>
    <dbReference type="NCBI Taxonomy" id="652676"/>
    <lineage>
        <taxon>unclassified sequences</taxon>
        <taxon>metagenomes</taxon>
        <taxon>ecological metagenomes</taxon>
    </lineage>
</organism>
<dbReference type="PANTHER" id="PTHR48041:SF139">
    <property type="entry name" value="PROTEIN SCARLET"/>
    <property type="match status" value="1"/>
</dbReference>
<evidence type="ECO:0000256" key="5">
    <source>
        <dbReference type="ARBA" id="ARBA00022840"/>
    </source>
</evidence>
<proteinExistence type="predicted"/>
<keyword evidence="3 8" id="KW-0812">Transmembrane</keyword>
<dbReference type="Gene3D" id="3.40.50.300">
    <property type="entry name" value="P-loop containing nucleotide triphosphate hydrolases"/>
    <property type="match status" value="1"/>
</dbReference>
<dbReference type="Pfam" id="PF19055">
    <property type="entry name" value="ABC2_membrane_7"/>
    <property type="match status" value="1"/>
</dbReference>
<evidence type="ECO:0000256" key="4">
    <source>
        <dbReference type="ARBA" id="ARBA00022741"/>
    </source>
</evidence>
<dbReference type="InterPro" id="IPR017871">
    <property type="entry name" value="ABC_transporter-like_CS"/>
</dbReference>
<feature type="non-terminal residue" evidence="10">
    <location>
        <position position="645"/>
    </location>
</feature>
<dbReference type="GO" id="GO:0005524">
    <property type="term" value="F:ATP binding"/>
    <property type="evidence" value="ECO:0007669"/>
    <property type="project" value="UniProtKB-KW"/>
</dbReference>
<evidence type="ECO:0000256" key="8">
    <source>
        <dbReference type="SAM" id="Phobius"/>
    </source>
</evidence>
<dbReference type="InterPro" id="IPR003439">
    <property type="entry name" value="ABC_transporter-like_ATP-bd"/>
</dbReference>
<dbReference type="InterPro" id="IPR029024">
    <property type="entry name" value="TerB-like"/>
</dbReference>
<dbReference type="InterPro" id="IPR027417">
    <property type="entry name" value="P-loop_NTPase"/>
</dbReference>
<dbReference type="AlphaFoldDB" id="A0A3B0UCL3"/>
<feature type="domain" description="ABC transporter" evidence="9">
    <location>
        <begin position="247"/>
        <end position="487"/>
    </location>
</feature>
<keyword evidence="4" id="KW-0547">Nucleotide-binding</keyword>
<keyword evidence="5" id="KW-0067">ATP-binding</keyword>
<dbReference type="GO" id="GO:0016887">
    <property type="term" value="F:ATP hydrolysis activity"/>
    <property type="evidence" value="ECO:0007669"/>
    <property type="project" value="InterPro"/>
</dbReference>
<dbReference type="GO" id="GO:0140359">
    <property type="term" value="F:ABC-type transporter activity"/>
    <property type="evidence" value="ECO:0007669"/>
    <property type="project" value="InterPro"/>
</dbReference>
<evidence type="ECO:0000256" key="6">
    <source>
        <dbReference type="ARBA" id="ARBA00022989"/>
    </source>
</evidence>
<dbReference type="SUPFAM" id="SSF158682">
    <property type="entry name" value="TerB-like"/>
    <property type="match status" value="1"/>
</dbReference>
<sequence length="645" mass="73106">ELLMLIVRLFAIVAKERITEDERNNLKEFLLIHISHDSISYFIEVFDNEIAQISDHHDLDDTDYETAEYIADWAKVLDICKVINESLTKQQKLVLLLKLIELMLQDGEISERQSNLIFYISEAIHISQRETDLIKLFLTGQDTEDLDYKEILIVDEGSTEHKKKSAHIVSKSLTGMIVVLRIADADTYFIKYLGISNLTLNGNHFRSRKIYVFPTGSIIRGNKIQPIYYSDVVSKFLKEETVNKISFEAKDIYYEFKSGAIGLQNINIAEEEGTLVGIMGASGSGKSTLLSILDGSSKPTQGTVLLNGKDLYKEAESLSGVIGLVPQDDFLIEELSVYQNLYYAARLTFGNHSIDETHALVQSTLKSLGLSETKDLQVGSALDKTISGGQRKRLNIGLELLRKPSVLFVDEPTSGLSSNDSINIMDLLKELSLQGKLIFVVIHQPSSDIFKMFDQLIILDVGGYQVYYGNPVEALVYFKTIVNMVNKDQGACMECGNIKSEQIFNILENKVVNEYGRFTENRRISAEKWNEYFRNKITIPKVEQANEPIKVNQKNPGRIQQLKIFGIRDIRTKLANKQYLFITFLEAPVLALFLGLLIRYYENLNGDSSYSFMNNDNIPVYFFMTVIIALFIGLTLSAEELIKDR</sequence>
<feature type="transmembrane region" description="Helical" evidence="8">
    <location>
        <begin position="618"/>
        <end position="638"/>
    </location>
</feature>
<keyword evidence="6 8" id="KW-1133">Transmembrane helix</keyword>